<proteinExistence type="predicted"/>
<keyword evidence="1" id="KW-0547">Nucleotide-binding</keyword>
<comment type="caution">
    <text evidence="5">The sequence shown here is derived from an EMBL/GenBank/DDBJ whole genome shotgun (WGS) entry which is preliminary data.</text>
</comment>
<gene>
    <name evidence="5" type="ORF">B7G54_06995</name>
</gene>
<dbReference type="SUPFAM" id="SSF50891">
    <property type="entry name" value="Cyclophilin-like"/>
    <property type="match status" value="1"/>
</dbReference>
<evidence type="ECO:0000313" key="6">
    <source>
        <dbReference type="Proteomes" id="UP000193146"/>
    </source>
</evidence>
<dbReference type="GO" id="GO:0016787">
    <property type="term" value="F:hydrolase activity"/>
    <property type="evidence" value="ECO:0007669"/>
    <property type="project" value="UniProtKB-KW"/>
</dbReference>
<evidence type="ECO:0000256" key="1">
    <source>
        <dbReference type="ARBA" id="ARBA00022741"/>
    </source>
</evidence>
<dbReference type="Gene3D" id="2.40.100.10">
    <property type="entry name" value="Cyclophilin-like"/>
    <property type="match status" value="1"/>
</dbReference>
<dbReference type="AlphaFoldDB" id="A0A1X1PKC8"/>
<keyword evidence="6" id="KW-1185">Reference proteome</keyword>
<evidence type="ECO:0000256" key="2">
    <source>
        <dbReference type="ARBA" id="ARBA00022801"/>
    </source>
</evidence>
<dbReference type="EMBL" id="NBYX01000003">
    <property type="protein sequence ID" value="ORT87283.1"/>
    <property type="molecule type" value="Genomic_DNA"/>
</dbReference>
<name>A0A1X1PKC8_9BURK</name>
<evidence type="ECO:0000259" key="4">
    <source>
        <dbReference type="SMART" id="SM00797"/>
    </source>
</evidence>
<evidence type="ECO:0000256" key="3">
    <source>
        <dbReference type="ARBA" id="ARBA00022840"/>
    </source>
</evidence>
<organism evidence="5 6">
    <name type="scientific">Burkholderia puraquae</name>
    <dbReference type="NCBI Taxonomy" id="1904757"/>
    <lineage>
        <taxon>Bacteria</taxon>
        <taxon>Pseudomonadati</taxon>
        <taxon>Pseudomonadota</taxon>
        <taxon>Betaproteobacteria</taxon>
        <taxon>Burkholderiales</taxon>
        <taxon>Burkholderiaceae</taxon>
        <taxon>Burkholderia</taxon>
        <taxon>Burkholderia cepacia complex</taxon>
    </lineage>
</organism>
<protein>
    <submittedName>
        <fullName evidence="5">Allophanate hydrolase</fullName>
    </submittedName>
</protein>
<dbReference type="SMART" id="SM00797">
    <property type="entry name" value="AHS2"/>
    <property type="match status" value="1"/>
</dbReference>
<sequence>MMEVLSNGAANLIQDLGRRGHLDSGISRGGAMDTMALTLANAMVGNDPGAAGIEVNMFPFRLRFQEDTDFATTGADCTVRLDDLTLSPWWRRSAKAGQTVVIEHPRRGARAYLAIDGGIDIEPVLGSESTDLKGGFGGMEGRGLKRGDVLKVRSRDTPPVSKASGLGIVPQRLPSFMQELSNGCVTVRFLPGAEYDRFTVSARAAFGQTEYEVTAEANRVGYRLSGPLLPLIEHIELLSHGIVPGTVQVPSSGQPIVQMAEANTCGGYPKIATVIEADLWKLAQAPVGCRIRFQVTDVKTAVNALREQADEYARIRSNLSMMADRG</sequence>
<evidence type="ECO:0000313" key="5">
    <source>
        <dbReference type="EMBL" id="ORT87283.1"/>
    </source>
</evidence>
<dbReference type="PANTHER" id="PTHR43309:SF3">
    <property type="entry name" value="5-OXOPROLINASE SUBUNIT C"/>
    <property type="match status" value="1"/>
</dbReference>
<dbReference type="PANTHER" id="PTHR43309">
    <property type="entry name" value="5-OXOPROLINASE SUBUNIT C"/>
    <property type="match status" value="1"/>
</dbReference>
<keyword evidence="2 5" id="KW-0378">Hydrolase</keyword>
<dbReference type="NCBIfam" id="TIGR00724">
    <property type="entry name" value="urea_amlyse_rel"/>
    <property type="match status" value="1"/>
</dbReference>
<dbReference type="InterPro" id="IPR052708">
    <property type="entry name" value="PxpC"/>
</dbReference>
<dbReference type="InterPro" id="IPR003778">
    <property type="entry name" value="CT_A_B"/>
</dbReference>
<dbReference type="OrthoDB" id="9768696at2"/>
<keyword evidence="3" id="KW-0067">ATP-binding</keyword>
<dbReference type="InterPro" id="IPR029000">
    <property type="entry name" value="Cyclophilin-like_dom_sf"/>
</dbReference>
<dbReference type="Pfam" id="PF02626">
    <property type="entry name" value="CT_A_B"/>
    <property type="match status" value="1"/>
</dbReference>
<feature type="domain" description="Carboxyltransferase" evidence="4">
    <location>
        <begin position="23"/>
        <end position="311"/>
    </location>
</feature>
<dbReference type="GO" id="GO:0005524">
    <property type="term" value="F:ATP binding"/>
    <property type="evidence" value="ECO:0007669"/>
    <property type="project" value="UniProtKB-KW"/>
</dbReference>
<accession>A0A1X1PKC8</accession>
<dbReference type="Proteomes" id="UP000193146">
    <property type="component" value="Unassembled WGS sequence"/>
</dbReference>
<reference evidence="5 6" key="1">
    <citation type="submission" date="2017-04" db="EMBL/GenBank/DDBJ databases">
        <title>Burkholderia puraquae sp. nov., a novel Burkholderia cepacia complex species from hospital setting samples.</title>
        <authorList>
            <person name="Martina P."/>
            <person name="Leguizamon M."/>
            <person name="Prieto C."/>
            <person name="Sousa S."/>
            <person name="Montanaro P."/>
            <person name="Draghi W."/>
            <person name="Staembler M."/>
            <person name="Bettiol M."/>
            <person name="Figoli C."/>
            <person name="Palau J."/>
            <person name="Alvarez F."/>
            <person name="Benetti S."/>
            <person name="Anchat E."/>
            <person name="Vescina C."/>
            <person name="Ferreras J."/>
            <person name="Lasch P."/>
            <person name="Lagares A."/>
            <person name="Zorreguieta A."/>
            <person name="Yantorno O."/>
            <person name="Bosch A."/>
        </authorList>
    </citation>
    <scope>NUCLEOTIDE SEQUENCE [LARGE SCALE GENOMIC DNA]</scope>
    <source>
        <strain evidence="5 6">CAMPA 1040</strain>
    </source>
</reference>